<dbReference type="RefSeq" id="WP_013195573.1">
    <property type="nucleotide sequence ID" value="NC_014253.1"/>
</dbReference>
<dbReference type="KEGG" id="mev:Metev_2182"/>
<proteinExistence type="predicted"/>
<accession>D7EAK9</accession>
<dbReference type="EMBL" id="CP002069">
    <property type="protein sequence ID" value="ADI75008.1"/>
    <property type="molecule type" value="Genomic_DNA"/>
</dbReference>
<dbReference type="AlphaFoldDB" id="D7EAK9"/>
<dbReference type="Proteomes" id="UP000000391">
    <property type="component" value="Chromosome"/>
</dbReference>
<reference evidence="1 2" key="1">
    <citation type="submission" date="2010-06" db="EMBL/GenBank/DDBJ databases">
        <title>Complete sequence chromosome of Methanohalobium evestigatum Z-7303.</title>
        <authorList>
            <consortium name="US DOE Joint Genome Institute"/>
            <person name="Lucas S."/>
            <person name="Copeland A."/>
            <person name="Lapidus A."/>
            <person name="Cheng J.-F."/>
            <person name="Bruce D."/>
            <person name="Goodwin L."/>
            <person name="Pitluck S."/>
            <person name="Saunders E."/>
            <person name="Detter J.C."/>
            <person name="Han C."/>
            <person name="Tapia R."/>
            <person name="Land M."/>
            <person name="Hauser L."/>
            <person name="Kyrpides N."/>
            <person name="Mikhailova N."/>
            <person name="Sieprawska-Lupa M."/>
            <person name="Whitman W.B."/>
            <person name="Anderson I."/>
            <person name="Woyke T."/>
        </authorList>
    </citation>
    <scope>NUCLEOTIDE SEQUENCE [LARGE SCALE GENOMIC DNA]</scope>
    <source>
        <strain evidence="2">ATCC BAA-1072 / DSM 3721 / NBRC 107634 / OCM 161 / Z-7303</strain>
    </source>
</reference>
<protein>
    <submittedName>
        <fullName evidence="1">Uncharacterized protein</fullName>
    </submittedName>
</protein>
<dbReference type="STRING" id="644295.Metev_2182"/>
<organism evidence="1 2">
    <name type="scientific">Methanohalobium evestigatum (strain ATCC BAA-1072 / DSM 3721 / NBRC 107634 / OCM 161 / Z-7303)</name>
    <dbReference type="NCBI Taxonomy" id="644295"/>
    <lineage>
        <taxon>Archaea</taxon>
        <taxon>Methanobacteriati</taxon>
        <taxon>Methanobacteriota</taxon>
        <taxon>Stenosarchaea group</taxon>
        <taxon>Methanomicrobia</taxon>
        <taxon>Methanosarcinales</taxon>
        <taxon>Methanosarcinaceae</taxon>
        <taxon>Methanohalobium</taxon>
    </lineage>
</organism>
<evidence type="ECO:0000313" key="1">
    <source>
        <dbReference type="EMBL" id="ADI75008.1"/>
    </source>
</evidence>
<dbReference type="OrthoDB" id="145370at2157"/>
<sequence length="111" mass="12853">MAGREFTQKDIDIFNKLAPESGGSVTSEWGHTYPFILRPISHKFVESSEDFKQRIDRLTPDELDYLVELALDNKEDIRSMEPEDIEVLMDMISEKISDERAKQLKQHLGIV</sequence>
<dbReference type="GeneID" id="9347843"/>
<keyword evidence="2" id="KW-1185">Reference proteome</keyword>
<gene>
    <name evidence="1" type="ordered locus">Metev_2182</name>
</gene>
<evidence type="ECO:0000313" key="2">
    <source>
        <dbReference type="Proteomes" id="UP000000391"/>
    </source>
</evidence>
<dbReference type="HOGENOM" id="CLU_169412_0_0_2"/>
<name>D7EAK9_METEZ</name>